<dbReference type="EMBL" id="BAABUJ010000005">
    <property type="protein sequence ID" value="GAA5796228.1"/>
    <property type="molecule type" value="Genomic_DNA"/>
</dbReference>
<evidence type="ECO:0000313" key="2">
    <source>
        <dbReference type="Proteomes" id="UP001476247"/>
    </source>
</evidence>
<comment type="caution">
    <text evidence="1">The sequence shown here is derived from an EMBL/GenBank/DDBJ whole genome shotgun (WGS) entry which is preliminary data.</text>
</comment>
<reference evidence="1 2" key="1">
    <citation type="submission" date="2024-04" db="EMBL/GenBank/DDBJ databases">
        <title>genome sequences of Mucor flavus KT1a and Helicostylum pulchrum KT1b strains isolation_sourced from the surface of a dry-aged beef.</title>
        <authorList>
            <person name="Toyotome T."/>
            <person name="Hosono M."/>
            <person name="Torimaru M."/>
            <person name="Fukuda K."/>
            <person name="Mikami N."/>
        </authorList>
    </citation>
    <scope>NUCLEOTIDE SEQUENCE [LARGE SCALE GENOMIC DNA]</scope>
    <source>
        <strain evidence="1 2">KT1b</strain>
    </source>
</reference>
<sequence length="291" mass="33681">MKKHLVIFQAIIKKLDTNQFALYFEVLFKHFDIVPETFLGMIMDFSLSQRECYLKALFSSFGLDKAHAMPFLKGCYMHWKQSVQKIVSNYAIVPPSKRKLFKTLTHQVRSTTSRRVFVQSGRRILEEFPCARPRLKCWLQPSVASTVFNCHTLMKEDLHKHVSHCTENVFDNILYKSYQIYSPAVSQVEKKTTFIPLDARCGDIRPLFPFGEQHCCMELITVLFDNMSYELKEMISGFSRDCVERHYLCSETHNHARAEDHVFPTILTAGTGMRDAVSAEKSGLTTEKLDE</sequence>
<accession>A0ABP9XN57</accession>
<name>A0ABP9XN57_9FUNG</name>
<protein>
    <submittedName>
        <fullName evidence="1">Uncharacterized protein</fullName>
    </submittedName>
</protein>
<gene>
    <name evidence="1" type="ORF">HPULCUR_001598</name>
</gene>
<dbReference type="Proteomes" id="UP001476247">
    <property type="component" value="Unassembled WGS sequence"/>
</dbReference>
<keyword evidence="2" id="KW-1185">Reference proteome</keyword>
<organism evidence="1 2">
    <name type="scientific">Helicostylum pulchrum</name>
    <dbReference type="NCBI Taxonomy" id="562976"/>
    <lineage>
        <taxon>Eukaryota</taxon>
        <taxon>Fungi</taxon>
        <taxon>Fungi incertae sedis</taxon>
        <taxon>Mucoromycota</taxon>
        <taxon>Mucoromycotina</taxon>
        <taxon>Mucoromycetes</taxon>
        <taxon>Mucorales</taxon>
        <taxon>Mucorineae</taxon>
        <taxon>Mucoraceae</taxon>
        <taxon>Helicostylum</taxon>
    </lineage>
</organism>
<proteinExistence type="predicted"/>
<evidence type="ECO:0000313" key="1">
    <source>
        <dbReference type="EMBL" id="GAA5796228.1"/>
    </source>
</evidence>